<reference evidence="1" key="1">
    <citation type="submission" date="2022-05" db="EMBL/GenBank/DDBJ databases">
        <title>Chromosome-level genome of Chaenocephalus aceratus.</title>
        <authorList>
            <person name="Park H."/>
        </authorList>
    </citation>
    <scope>NUCLEOTIDE SEQUENCE</scope>
    <source>
        <strain evidence="1">KU_202001</strain>
    </source>
</reference>
<evidence type="ECO:0000313" key="1">
    <source>
        <dbReference type="EMBL" id="KAI4833127.1"/>
    </source>
</evidence>
<sequence>MAQRLSIQNTREWCTTETGAPDPPEAASHSPVRRHASSTLPAPQPRLEAFIITPSVSARDSSVRIGRRVPQLCFLNEDLCSPTSGTTPFSTCHGDMTHP</sequence>
<name>A0ACB9Y0K8_CHAAC</name>
<accession>A0ACB9Y0K8</accession>
<keyword evidence="2" id="KW-1185">Reference proteome</keyword>
<proteinExistence type="predicted"/>
<protein>
    <submittedName>
        <fullName evidence="1">Uncharacterized protein</fullName>
    </submittedName>
</protein>
<organism evidence="1 2">
    <name type="scientific">Chaenocephalus aceratus</name>
    <name type="common">Blackfin icefish</name>
    <name type="synonym">Chaenichthys aceratus</name>
    <dbReference type="NCBI Taxonomy" id="36190"/>
    <lineage>
        <taxon>Eukaryota</taxon>
        <taxon>Metazoa</taxon>
        <taxon>Chordata</taxon>
        <taxon>Craniata</taxon>
        <taxon>Vertebrata</taxon>
        <taxon>Euteleostomi</taxon>
        <taxon>Actinopterygii</taxon>
        <taxon>Neopterygii</taxon>
        <taxon>Teleostei</taxon>
        <taxon>Neoteleostei</taxon>
        <taxon>Acanthomorphata</taxon>
        <taxon>Eupercaria</taxon>
        <taxon>Perciformes</taxon>
        <taxon>Notothenioidei</taxon>
        <taxon>Channichthyidae</taxon>
        <taxon>Chaenocephalus</taxon>
    </lineage>
</organism>
<comment type="caution">
    <text evidence="1">The sequence shown here is derived from an EMBL/GenBank/DDBJ whole genome shotgun (WGS) entry which is preliminary data.</text>
</comment>
<dbReference type="Proteomes" id="UP001057452">
    <property type="component" value="Chromosome 1"/>
</dbReference>
<gene>
    <name evidence="1" type="ORF">KUCAC02_016044</name>
</gene>
<evidence type="ECO:0000313" key="2">
    <source>
        <dbReference type="Proteomes" id="UP001057452"/>
    </source>
</evidence>
<dbReference type="EMBL" id="CM043785">
    <property type="protein sequence ID" value="KAI4833127.1"/>
    <property type="molecule type" value="Genomic_DNA"/>
</dbReference>